<keyword evidence="1" id="KW-0732">Signal</keyword>
<evidence type="ECO:0000313" key="3">
    <source>
        <dbReference type="Proteomes" id="UP000215616"/>
    </source>
</evidence>
<feature type="chain" id="PRO_5012514015" description="Copper resistance protein CopB" evidence="1">
    <location>
        <begin position="17"/>
        <end position="249"/>
    </location>
</feature>
<sequence length="249" mass="27027">MIAAAFSCLAPSVATAGAWPVAPGKTQVIAKYERQSADQGFDPQGLLVDIDRRRDEAVSVFVEHGLTERLTLQAKAGVTRGGDRWADYSGRGPVELGLRWAVQQGDHSALSVYLGAAEAGVGRNAGYAAPGQGSLDLEARVLYGRSATWRGRPVYLDLQAARLKREGLADENRLDMTLGLRPTPKLLLLAQTYAGQAERRGSDSRWLKSEISVVRAFGAWNAQVGWRDTLAGRETARDRGVVLALWRNL</sequence>
<evidence type="ECO:0000313" key="2">
    <source>
        <dbReference type="EMBL" id="OYX03785.1"/>
    </source>
</evidence>
<gene>
    <name evidence="2" type="ORF">B7Z12_08980</name>
</gene>
<reference evidence="2 3" key="1">
    <citation type="submission" date="2017-03" db="EMBL/GenBank/DDBJ databases">
        <title>Lifting the veil on microbial sulfur biogeochemistry in mining wastewaters.</title>
        <authorList>
            <person name="Kantor R.S."/>
            <person name="Colenbrander Nelson T."/>
            <person name="Marshall S."/>
            <person name="Bennett D."/>
            <person name="Apte S."/>
            <person name="Camacho D."/>
            <person name="Thomas B.C."/>
            <person name="Warren L.A."/>
            <person name="Banfield J.F."/>
        </authorList>
    </citation>
    <scope>NUCLEOTIDE SEQUENCE [LARGE SCALE GENOMIC DNA]</scope>
    <source>
        <strain evidence="2">32-67-7</strain>
    </source>
</reference>
<feature type="signal peptide" evidence="1">
    <location>
        <begin position="1"/>
        <end position="16"/>
    </location>
</feature>
<dbReference type="Proteomes" id="UP000215616">
    <property type="component" value="Unassembled WGS sequence"/>
</dbReference>
<accession>A0A258D759</accession>
<organism evidence="2 3">
    <name type="scientific">Caulobacter vibrioides</name>
    <name type="common">Caulobacter crescentus</name>
    <dbReference type="NCBI Taxonomy" id="155892"/>
    <lineage>
        <taxon>Bacteria</taxon>
        <taxon>Pseudomonadati</taxon>
        <taxon>Pseudomonadota</taxon>
        <taxon>Alphaproteobacteria</taxon>
        <taxon>Caulobacterales</taxon>
        <taxon>Caulobacteraceae</taxon>
        <taxon>Caulobacter</taxon>
    </lineage>
</organism>
<comment type="caution">
    <text evidence="2">The sequence shown here is derived from an EMBL/GenBank/DDBJ whole genome shotgun (WGS) entry which is preliminary data.</text>
</comment>
<dbReference type="AlphaFoldDB" id="A0A258D759"/>
<proteinExistence type="predicted"/>
<evidence type="ECO:0000256" key="1">
    <source>
        <dbReference type="SAM" id="SignalP"/>
    </source>
</evidence>
<protein>
    <recommendedName>
        <fullName evidence="4">Copper resistance protein CopB</fullName>
    </recommendedName>
</protein>
<name>A0A258D759_CAUVI</name>
<dbReference type="EMBL" id="NCDQ01000121">
    <property type="protein sequence ID" value="OYX03785.1"/>
    <property type="molecule type" value="Genomic_DNA"/>
</dbReference>
<evidence type="ECO:0008006" key="4">
    <source>
        <dbReference type="Google" id="ProtNLM"/>
    </source>
</evidence>